<dbReference type="Gene3D" id="2.40.50.100">
    <property type="match status" value="1"/>
</dbReference>
<evidence type="ECO:0000256" key="1">
    <source>
        <dbReference type="ARBA" id="ARBA00004196"/>
    </source>
</evidence>
<dbReference type="Gene3D" id="1.10.287.470">
    <property type="entry name" value="Helix hairpin bin"/>
    <property type="match status" value="1"/>
</dbReference>
<evidence type="ECO:0000259" key="6">
    <source>
        <dbReference type="Pfam" id="PF25973"/>
    </source>
</evidence>
<proteinExistence type="predicted"/>
<dbReference type="InterPro" id="IPR058647">
    <property type="entry name" value="BSH_CzcB-like"/>
</dbReference>
<dbReference type="EMBL" id="MHFR01000043">
    <property type="protein sequence ID" value="OGW97152.1"/>
    <property type="molecule type" value="Genomic_DNA"/>
</dbReference>
<feature type="domain" description="CzcB-like barrel-sandwich hybrid" evidence="6">
    <location>
        <begin position="72"/>
        <end position="225"/>
    </location>
</feature>
<dbReference type="PANTHER" id="PTHR32347:SF23">
    <property type="entry name" value="BLL5650 PROTEIN"/>
    <property type="match status" value="1"/>
</dbReference>
<feature type="coiled-coil region" evidence="3">
    <location>
        <begin position="116"/>
        <end position="195"/>
    </location>
</feature>
<reference evidence="7 8" key="1">
    <citation type="journal article" date="2016" name="Nat. Commun.">
        <title>Thousands of microbial genomes shed light on interconnected biogeochemical processes in an aquifer system.</title>
        <authorList>
            <person name="Anantharaman K."/>
            <person name="Brown C.T."/>
            <person name="Hug L.A."/>
            <person name="Sharon I."/>
            <person name="Castelle C.J."/>
            <person name="Probst A.J."/>
            <person name="Thomas B.C."/>
            <person name="Singh A."/>
            <person name="Wilkins M.J."/>
            <person name="Karaoz U."/>
            <person name="Brodie E.L."/>
            <person name="Williams K.H."/>
            <person name="Hubbard S.S."/>
            <person name="Banfield J.F."/>
        </authorList>
    </citation>
    <scope>NUCLEOTIDE SEQUENCE [LARGE SCALE GENOMIC DNA]</scope>
</reference>
<feature type="transmembrane region" description="Helical" evidence="5">
    <location>
        <begin position="37"/>
        <end position="53"/>
    </location>
</feature>
<organism evidence="7 8">
    <name type="scientific">Candidatus Danuiimicrobium aquiferis</name>
    <dbReference type="NCBI Taxonomy" id="1801832"/>
    <lineage>
        <taxon>Bacteria</taxon>
        <taxon>Pseudomonadati</taxon>
        <taxon>Candidatus Omnitrophota</taxon>
        <taxon>Candidatus Danuiimicrobium</taxon>
    </lineage>
</organism>
<protein>
    <recommendedName>
        <fullName evidence="6">CzcB-like barrel-sandwich hybrid domain-containing protein</fullName>
    </recommendedName>
</protein>
<feature type="compositionally biased region" description="Basic and acidic residues" evidence="4">
    <location>
        <begin position="1"/>
        <end position="12"/>
    </location>
</feature>
<dbReference type="Proteomes" id="UP000178187">
    <property type="component" value="Unassembled WGS sequence"/>
</dbReference>
<comment type="subcellular location">
    <subcellularLocation>
        <location evidence="1">Cell envelope</location>
    </subcellularLocation>
</comment>
<evidence type="ECO:0000313" key="8">
    <source>
        <dbReference type="Proteomes" id="UP000178187"/>
    </source>
</evidence>
<evidence type="ECO:0000313" key="7">
    <source>
        <dbReference type="EMBL" id="OGW97152.1"/>
    </source>
</evidence>
<evidence type="ECO:0000256" key="4">
    <source>
        <dbReference type="SAM" id="MobiDB-lite"/>
    </source>
</evidence>
<evidence type="ECO:0000256" key="3">
    <source>
        <dbReference type="SAM" id="Coils"/>
    </source>
</evidence>
<feature type="region of interest" description="Disordered" evidence="4">
    <location>
        <begin position="1"/>
        <end position="29"/>
    </location>
</feature>
<keyword evidence="5" id="KW-1133">Transmembrane helix</keyword>
<evidence type="ECO:0000256" key="2">
    <source>
        <dbReference type="ARBA" id="ARBA00023054"/>
    </source>
</evidence>
<dbReference type="InterPro" id="IPR050465">
    <property type="entry name" value="UPF0194_transport"/>
</dbReference>
<keyword evidence="2 3" id="KW-0175">Coiled coil</keyword>
<sequence length="345" mass="39525">MSEQTVNEKSENGLKPTTQEEPSLFAEKNQRTGKRKMNFVFVILISVIGFFFWPRGYIEGEGIAQAERFARIDLTSPGVLKELIHQKGDAVQKGEVLARFENPEFTRKLEERRISLEMLNHDKTRLTKQVEFLEKEKENTAILCENGVIGRIQLEKATLAHLHAAEELAMREKEIESAEKEIQFLMKRIESLELRAPFDGMLLTDAVIKVGNLFKEGDFVLEFADPKSFFLEIQVPEKKMENVKLGSAAKVRFRAFPWRIYSGEVSKIGSRITEEVEKVFNVKHVIACEIKLYELPPNLKYGMRAWVRIGGSRQADSKTDEPQKPAQIIERFIDPEILGKKKAGI</sequence>
<dbReference type="AlphaFoldDB" id="A0A1G1KWK1"/>
<keyword evidence="5" id="KW-0812">Transmembrane</keyword>
<gene>
    <name evidence="7" type="ORF">A3G33_08235</name>
</gene>
<comment type="caution">
    <text evidence="7">The sequence shown here is derived from an EMBL/GenBank/DDBJ whole genome shotgun (WGS) entry which is preliminary data.</text>
</comment>
<dbReference type="Gene3D" id="2.40.30.170">
    <property type="match status" value="1"/>
</dbReference>
<keyword evidence="5" id="KW-0472">Membrane</keyword>
<evidence type="ECO:0000256" key="5">
    <source>
        <dbReference type="SAM" id="Phobius"/>
    </source>
</evidence>
<dbReference type="PANTHER" id="PTHR32347">
    <property type="entry name" value="EFFLUX SYSTEM COMPONENT YKNX-RELATED"/>
    <property type="match status" value="1"/>
</dbReference>
<dbReference type="Pfam" id="PF25973">
    <property type="entry name" value="BSH_CzcB"/>
    <property type="match status" value="1"/>
</dbReference>
<dbReference type="GO" id="GO:0030313">
    <property type="term" value="C:cell envelope"/>
    <property type="evidence" value="ECO:0007669"/>
    <property type="project" value="UniProtKB-SubCell"/>
</dbReference>
<accession>A0A1G1KWK1</accession>
<name>A0A1G1KWK1_9BACT</name>